<dbReference type="AlphaFoldDB" id="A0A699XDK4"/>
<feature type="non-terminal residue" evidence="2">
    <location>
        <position position="1"/>
    </location>
</feature>
<gene>
    <name evidence="2" type="ORF">Tci_929696</name>
</gene>
<comment type="caution">
    <text evidence="2">The sequence shown here is derived from an EMBL/GenBank/DDBJ whole genome shotgun (WGS) entry which is preliminary data.</text>
</comment>
<organism evidence="2">
    <name type="scientific">Tanacetum cinerariifolium</name>
    <name type="common">Dalmatian daisy</name>
    <name type="synonym">Chrysanthemum cinerariifolium</name>
    <dbReference type="NCBI Taxonomy" id="118510"/>
    <lineage>
        <taxon>Eukaryota</taxon>
        <taxon>Viridiplantae</taxon>
        <taxon>Streptophyta</taxon>
        <taxon>Embryophyta</taxon>
        <taxon>Tracheophyta</taxon>
        <taxon>Spermatophyta</taxon>
        <taxon>Magnoliopsida</taxon>
        <taxon>eudicotyledons</taxon>
        <taxon>Gunneridae</taxon>
        <taxon>Pentapetalae</taxon>
        <taxon>asterids</taxon>
        <taxon>campanulids</taxon>
        <taxon>Asterales</taxon>
        <taxon>Asteraceae</taxon>
        <taxon>Asteroideae</taxon>
        <taxon>Anthemideae</taxon>
        <taxon>Anthemidinae</taxon>
        <taxon>Tanacetum</taxon>
    </lineage>
</organism>
<name>A0A699XDK4_TANCI</name>
<feature type="region of interest" description="Disordered" evidence="1">
    <location>
        <begin position="1"/>
        <end position="31"/>
    </location>
</feature>
<evidence type="ECO:0000313" key="2">
    <source>
        <dbReference type="EMBL" id="GFD57727.1"/>
    </source>
</evidence>
<proteinExistence type="predicted"/>
<evidence type="ECO:0000256" key="1">
    <source>
        <dbReference type="SAM" id="MobiDB-lite"/>
    </source>
</evidence>
<reference evidence="2" key="1">
    <citation type="journal article" date="2019" name="Sci. Rep.">
        <title>Draft genome of Tanacetum cinerariifolium, the natural source of mosquito coil.</title>
        <authorList>
            <person name="Yamashiro T."/>
            <person name="Shiraishi A."/>
            <person name="Satake H."/>
            <person name="Nakayama K."/>
        </authorList>
    </citation>
    <scope>NUCLEOTIDE SEQUENCE</scope>
</reference>
<feature type="region of interest" description="Disordered" evidence="1">
    <location>
        <begin position="68"/>
        <end position="87"/>
    </location>
</feature>
<sequence length="87" mass="9000">HDGGAVLRRRPGGGQELERQAPGPPGASRLAAAGAGLRGHDLLSCRGLRVHLPGRALRRVAGVVPAAEHAARRPGGKVQQIQLFPVP</sequence>
<accession>A0A699XDK4</accession>
<protein>
    <submittedName>
        <fullName evidence="2">Uncharacterized protein</fullName>
    </submittedName>
</protein>
<feature type="non-terminal residue" evidence="2">
    <location>
        <position position="87"/>
    </location>
</feature>
<dbReference type="EMBL" id="BKCJ011844327">
    <property type="protein sequence ID" value="GFD57727.1"/>
    <property type="molecule type" value="Genomic_DNA"/>
</dbReference>